<gene>
    <name evidence="2" type="ORF">HDU87_005575</name>
</gene>
<dbReference type="EMBL" id="JADGJQ010000045">
    <property type="protein sequence ID" value="KAJ3176058.1"/>
    <property type="molecule type" value="Genomic_DNA"/>
</dbReference>
<comment type="caution">
    <text evidence="2">The sequence shown here is derived from an EMBL/GenBank/DDBJ whole genome shotgun (WGS) entry which is preliminary data.</text>
</comment>
<keyword evidence="3" id="KW-1185">Reference proteome</keyword>
<evidence type="ECO:0000256" key="1">
    <source>
        <dbReference type="SAM" id="MobiDB-lite"/>
    </source>
</evidence>
<feature type="compositionally biased region" description="Low complexity" evidence="1">
    <location>
        <begin position="37"/>
        <end position="50"/>
    </location>
</feature>
<evidence type="ECO:0000313" key="3">
    <source>
        <dbReference type="Proteomes" id="UP001212152"/>
    </source>
</evidence>
<feature type="compositionally biased region" description="Low complexity" evidence="1">
    <location>
        <begin position="87"/>
        <end position="112"/>
    </location>
</feature>
<evidence type="ECO:0000313" key="2">
    <source>
        <dbReference type="EMBL" id="KAJ3176058.1"/>
    </source>
</evidence>
<feature type="region of interest" description="Disordered" evidence="1">
    <location>
        <begin position="1"/>
        <end position="68"/>
    </location>
</feature>
<sequence length="224" mass="26065">MAEDHSQQQQRQQQQFLFLADAQAHQHQQQQHEENYHQQQQLQQQHNQQQHDTHRHHQQQQQQNQQEQQIFESDSFFLDALEHSDAHQQQLQQQQHQQQQQSHAHGQQHISQQNDINQWALPLAQQNEHHSALATSLTSSPDQQSDPNHSAIHSTGLKDMVPTSDGNAAVEHILANPAFTQFRQSSLEYDALISPYMTGEMTSLMQQDELDVRALTTPSYLQYL</sequence>
<feature type="region of interest" description="Disordered" evidence="1">
    <location>
        <begin position="125"/>
        <end position="159"/>
    </location>
</feature>
<protein>
    <submittedName>
        <fullName evidence="2">Uncharacterized protein</fullName>
    </submittedName>
</protein>
<feature type="compositionally biased region" description="Polar residues" evidence="1">
    <location>
        <begin position="133"/>
        <end position="153"/>
    </location>
</feature>
<organism evidence="2 3">
    <name type="scientific">Geranomyces variabilis</name>
    <dbReference type="NCBI Taxonomy" id="109894"/>
    <lineage>
        <taxon>Eukaryota</taxon>
        <taxon>Fungi</taxon>
        <taxon>Fungi incertae sedis</taxon>
        <taxon>Chytridiomycota</taxon>
        <taxon>Chytridiomycota incertae sedis</taxon>
        <taxon>Chytridiomycetes</taxon>
        <taxon>Spizellomycetales</taxon>
        <taxon>Powellomycetaceae</taxon>
        <taxon>Geranomyces</taxon>
    </lineage>
</organism>
<proteinExistence type="predicted"/>
<feature type="compositionally biased region" description="Low complexity" evidence="1">
    <location>
        <begin position="59"/>
        <end position="68"/>
    </location>
</feature>
<reference evidence="2" key="1">
    <citation type="submission" date="2020-05" db="EMBL/GenBank/DDBJ databases">
        <title>Phylogenomic resolution of chytrid fungi.</title>
        <authorList>
            <person name="Stajich J.E."/>
            <person name="Amses K."/>
            <person name="Simmons R."/>
            <person name="Seto K."/>
            <person name="Myers J."/>
            <person name="Bonds A."/>
            <person name="Quandt C.A."/>
            <person name="Barry K."/>
            <person name="Liu P."/>
            <person name="Grigoriev I."/>
            <person name="Longcore J.E."/>
            <person name="James T.Y."/>
        </authorList>
    </citation>
    <scope>NUCLEOTIDE SEQUENCE</scope>
    <source>
        <strain evidence="2">JEL0379</strain>
    </source>
</reference>
<accession>A0AAD5XPN8</accession>
<dbReference type="AlphaFoldDB" id="A0AAD5XPN8"/>
<name>A0AAD5XPN8_9FUNG</name>
<feature type="region of interest" description="Disordered" evidence="1">
    <location>
        <begin position="85"/>
        <end position="112"/>
    </location>
</feature>
<dbReference type="Proteomes" id="UP001212152">
    <property type="component" value="Unassembled WGS sequence"/>
</dbReference>